<protein>
    <submittedName>
        <fullName evidence="1">Proteic killer suppression protein</fullName>
    </submittedName>
</protein>
<organism evidence="1 2">
    <name type="scientific">Nitrosomonas oligotropha</name>
    <dbReference type="NCBI Taxonomy" id="42354"/>
    <lineage>
        <taxon>Bacteria</taxon>
        <taxon>Pseudomonadati</taxon>
        <taxon>Pseudomonadota</taxon>
        <taxon>Betaproteobacteria</taxon>
        <taxon>Nitrosomonadales</taxon>
        <taxon>Nitrosomonadaceae</taxon>
        <taxon>Nitrosomonas</taxon>
    </lineage>
</organism>
<dbReference type="InterPro" id="IPR007711">
    <property type="entry name" value="HigB-1"/>
</dbReference>
<dbReference type="Pfam" id="PF05015">
    <property type="entry name" value="HigB-like_toxin"/>
    <property type="match status" value="1"/>
</dbReference>
<dbReference type="SUPFAM" id="SSF143011">
    <property type="entry name" value="RelE-like"/>
    <property type="match status" value="1"/>
</dbReference>
<sequence length="93" mass="11019">MIRSFASTETEQFYSTGKSRRIPPEIFKRAAMRLMQLNAATRIEDLRLPPSNRLETLAHDRTGQWSIRINDQWRVCFRFENGDAFDVEIVDYH</sequence>
<dbReference type="PANTHER" id="PTHR40266">
    <property type="entry name" value="TOXIN HIGB-1"/>
    <property type="match status" value="1"/>
</dbReference>
<dbReference type="AlphaFoldDB" id="A0A1H8R2E2"/>
<keyword evidence="2" id="KW-1185">Reference proteome</keyword>
<dbReference type="STRING" id="42354.SAMN05216333_11316"/>
<name>A0A1H8R2E2_9PROT</name>
<dbReference type="Proteomes" id="UP000198814">
    <property type="component" value="Unassembled WGS sequence"/>
</dbReference>
<dbReference type="OrthoDB" id="9801102at2"/>
<dbReference type="InterPro" id="IPR035093">
    <property type="entry name" value="RelE/ParE_toxin_dom_sf"/>
</dbReference>
<dbReference type="Gene3D" id="3.30.2310.20">
    <property type="entry name" value="RelE-like"/>
    <property type="match status" value="1"/>
</dbReference>
<dbReference type="RefSeq" id="WP_090318920.1">
    <property type="nucleotide sequence ID" value="NZ_FNOE01000011.1"/>
</dbReference>
<dbReference type="EMBL" id="FODO01000013">
    <property type="protein sequence ID" value="SEO60461.1"/>
    <property type="molecule type" value="Genomic_DNA"/>
</dbReference>
<gene>
    <name evidence="1" type="ORF">SAMN05216333_11316</name>
</gene>
<evidence type="ECO:0000313" key="2">
    <source>
        <dbReference type="Proteomes" id="UP000198814"/>
    </source>
</evidence>
<dbReference type="PANTHER" id="PTHR40266:SF2">
    <property type="entry name" value="TOXIN HIGB-1"/>
    <property type="match status" value="1"/>
</dbReference>
<evidence type="ECO:0000313" key="1">
    <source>
        <dbReference type="EMBL" id="SEO60461.1"/>
    </source>
</evidence>
<accession>A0A1H8R2E2</accession>
<reference evidence="2" key="1">
    <citation type="submission" date="2016-10" db="EMBL/GenBank/DDBJ databases">
        <authorList>
            <person name="Varghese N."/>
            <person name="Submissions S."/>
        </authorList>
    </citation>
    <scope>NUCLEOTIDE SEQUENCE [LARGE SCALE GENOMIC DNA]</scope>
    <source>
        <strain evidence="2">Nm76</strain>
    </source>
</reference>
<proteinExistence type="predicted"/>